<reference evidence="7 8" key="1">
    <citation type="submission" date="2016-11" db="EMBL/GenBank/DDBJ databases">
        <authorList>
            <person name="Jaros S."/>
            <person name="Januszkiewicz K."/>
            <person name="Wedrychowicz H."/>
        </authorList>
    </citation>
    <scope>NUCLEOTIDE SEQUENCE [LARGE SCALE GENOMIC DNA]</scope>
    <source>
        <strain evidence="7 8">DSM 17477</strain>
    </source>
</reference>
<dbReference type="RefSeq" id="WP_073048775.1">
    <property type="nucleotide sequence ID" value="NZ_FQZL01000008.1"/>
</dbReference>
<dbReference type="STRING" id="1121476.SAMN02745751_01300"/>
<feature type="transmembrane region" description="Helical" evidence="6">
    <location>
        <begin position="361"/>
        <end position="382"/>
    </location>
</feature>
<evidence type="ECO:0000256" key="1">
    <source>
        <dbReference type="ARBA" id="ARBA00004651"/>
    </source>
</evidence>
<dbReference type="PANTHER" id="PTHR43652:SF2">
    <property type="entry name" value="BASIC AMINO ACID ANTIPORTER YFCC-RELATED"/>
    <property type="match status" value="1"/>
</dbReference>
<dbReference type="PANTHER" id="PTHR43652">
    <property type="entry name" value="BASIC AMINO ACID ANTIPORTER YFCC-RELATED"/>
    <property type="match status" value="1"/>
</dbReference>
<evidence type="ECO:0000313" key="8">
    <source>
        <dbReference type="Proteomes" id="UP000184052"/>
    </source>
</evidence>
<sequence length="474" mass="51141">MSQTNKEIKGKKLKKFSFPHTYVIIICIILLATFLTYVIPAGQYERVKDEAVGKTIVIADQFQYIDNTPVSFLDVPSKIVDSFNSSSSIIFIILIVGGAFQVIISTGVFQVFTTKLTKKFAGNENIIIPAFTTIFALACTTMGVNTFIGFAPIAIILARSMGFDAIVGVSMVMLGGAIGFSTGTLNPYSTGVAQTIAELPLFSGIGFRFASLVIYLIITNIYIIRYARKVRNNPESSIVYNLEQKEKSEDANMEEFPDVESRHYVVLAVVVACFGLIMYGGAKWGWKTNDNSAMFIWMAVLGGFAGGMGPSRIATEFVKGAKKLVFGAMIIGIARSASIILTDGNILDTVVKSLAGALMNMPAALRAVGMFLSQIIVNCFIVSGSGQAAVTMPIMIPVADLVGVTRQTAVLAFNFGDGFSNYVLPTSSALMGMLAISNIPYDRWMKYMGKLFGLWVATGVVILLAAYVVGYGPF</sequence>
<feature type="transmembrane region" description="Helical" evidence="6">
    <location>
        <begin position="205"/>
        <end position="224"/>
    </location>
</feature>
<feature type="transmembrane region" description="Helical" evidence="6">
    <location>
        <begin position="165"/>
        <end position="185"/>
    </location>
</feature>
<proteinExistence type="predicted"/>
<keyword evidence="3 6" id="KW-0812">Transmembrane</keyword>
<evidence type="ECO:0000256" key="6">
    <source>
        <dbReference type="SAM" id="Phobius"/>
    </source>
</evidence>
<dbReference type="Pfam" id="PF03606">
    <property type="entry name" value="DcuC"/>
    <property type="match status" value="1"/>
</dbReference>
<dbReference type="EMBL" id="FQZL01000008">
    <property type="protein sequence ID" value="SHI90953.1"/>
    <property type="molecule type" value="Genomic_DNA"/>
</dbReference>
<evidence type="ECO:0000256" key="4">
    <source>
        <dbReference type="ARBA" id="ARBA00022989"/>
    </source>
</evidence>
<protein>
    <submittedName>
        <fullName evidence="7">Uncharacterized membrane protein YfcC, ion transporter superfamily</fullName>
    </submittedName>
</protein>
<feature type="transmembrane region" description="Helical" evidence="6">
    <location>
        <begin position="294"/>
        <end position="312"/>
    </location>
</feature>
<keyword evidence="2" id="KW-1003">Cell membrane</keyword>
<comment type="subcellular location">
    <subcellularLocation>
        <location evidence="1">Cell membrane</location>
        <topology evidence="1">Multi-pass membrane protein</topology>
    </subcellularLocation>
</comment>
<name>A0A1M6EZT9_9FIRM</name>
<feature type="transmembrane region" description="Helical" evidence="6">
    <location>
        <begin position="451"/>
        <end position="470"/>
    </location>
</feature>
<feature type="transmembrane region" description="Helical" evidence="6">
    <location>
        <begin position="264"/>
        <end position="282"/>
    </location>
</feature>
<evidence type="ECO:0000256" key="3">
    <source>
        <dbReference type="ARBA" id="ARBA00022692"/>
    </source>
</evidence>
<feature type="transmembrane region" description="Helical" evidence="6">
    <location>
        <begin position="89"/>
        <end position="112"/>
    </location>
</feature>
<accession>A0A1M6EZT9</accession>
<feature type="transmembrane region" description="Helical" evidence="6">
    <location>
        <begin position="422"/>
        <end position="439"/>
    </location>
</feature>
<gene>
    <name evidence="7" type="ORF">SAMN02745751_01300</name>
</gene>
<feature type="transmembrane region" description="Helical" evidence="6">
    <location>
        <begin position="20"/>
        <end position="39"/>
    </location>
</feature>
<dbReference type="InterPro" id="IPR051679">
    <property type="entry name" value="DASS-Related_Transporters"/>
</dbReference>
<keyword evidence="5 6" id="KW-0472">Membrane</keyword>
<organism evidence="7 8">
    <name type="scientific">Dethiosulfatibacter aminovorans DSM 17477</name>
    <dbReference type="NCBI Taxonomy" id="1121476"/>
    <lineage>
        <taxon>Bacteria</taxon>
        <taxon>Bacillati</taxon>
        <taxon>Bacillota</taxon>
        <taxon>Tissierellia</taxon>
        <taxon>Dethiosulfatibacter</taxon>
    </lineage>
</organism>
<evidence type="ECO:0000256" key="2">
    <source>
        <dbReference type="ARBA" id="ARBA00022475"/>
    </source>
</evidence>
<dbReference type="Proteomes" id="UP000184052">
    <property type="component" value="Unassembled WGS sequence"/>
</dbReference>
<dbReference type="OrthoDB" id="255482at2"/>
<keyword evidence="4 6" id="KW-1133">Transmembrane helix</keyword>
<evidence type="ECO:0000256" key="5">
    <source>
        <dbReference type="ARBA" id="ARBA00023136"/>
    </source>
</evidence>
<feature type="transmembrane region" description="Helical" evidence="6">
    <location>
        <begin position="132"/>
        <end position="158"/>
    </location>
</feature>
<feature type="transmembrane region" description="Helical" evidence="6">
    <location>
        <begin position="324"/>
        <end position="341"/>
    </location>
</feature>
<dbReference type="InterPro" id="IPR018385">
    <property type="entry name" value="C4_dicarb_anaerob_car-like"/>
</dbReference>
<dbReference type="AlphaFoldDB" id="A0A1M6EZT9"/>
<evidence type="ECO:0000313" key="7">
    <source>
        <dbReference type="EMBL" id="SHI90953.1"/>
    </source>
</evidence>
<dbReference type="GO" id="GO:0005886">
    <property type="term" value="C:plasma membrane"/>
    <property type="evidence" value="ECO:0007669"/>
    <property type="project" value="UniProtKB-SubCell"/>
</dbReference>
<keyword evidence="8" id="KW-1185">Reference proteome</keyword>